<keyword evidence="1" id="KW-0472">Membrane</keyword>
<dbReference type="HOGENOM" id="CLU_2886301_0_0_1"/>
<feature type="transmembrane region" description="Helical" evidence="1">
    <location>
        <begin position="21"/>
        <end position="41"/>
    </location>
</feature>
<reference evidence="2 3" key="1">
    <citation type="submission" date="2014-02" db="EMBL/GenBank/DDBJ databases">
        <title>The genome sequence of the entomopathogenic fungus Metarhizium robertsii ARSEF 2575.</title>
        <authorList>
            <person name="Giuliano Garisto Donzelli B."/>
            <person name="Roe B.A."/>
            <person name="Macmil S.L."/>
            <person name="Krasnoff S.B."/>
            <person name="Gibson D.M."/>
        </authorList>
    </citation>
    <scope>NUCLEOTIDE SEQUENCE [LARGE SCALE GENOMIC DNA]</scope>
    <source>
        <strain evidence="2 3">ARSEF 2575</strain>
    </source>
</reference>
<dbReference type="EMBL" id="JELW01000032">
    <property type="protein sequence ID" value="EXU97884.1"/>
    <property type="molecule type" value="Genomic_DNA"/>
</dbReference>
<dbReference type="AlphaFoldDB" id="A0A014QVL9"/>
<keyword evidence="1" id="KW-1133">Transmembrane helix</keyword>
<proteinExistence type="predicted"/>
<evidence type="ECO:0000256" key="1">
    <source>
        <dbReference type="SAM" id="Phobius"/>
    </source>
</evidence>
<name>A0A014QVL9_9HYPO</name>
<organism evidence="2 3">
    <name type="scientific">Metarhizium robertsii</name>
    <dbReference type="NCBI Taxonomy" id="568076"/>
    <lineage>
        <taxon>Eukaryota</taxon>
        <taxon>Fungi</taxon>
        <taxon>Dikarya</taxon>
        <taxon>Ascomycota</taxon>
        <taxon>Pezizomycotina</taxon>
        <taxon>Sordariomycetes</taxon>
        <taxon>Hypocreomycetidae</taxon>
        <taxon>Hypocreales</taxon>
        <taxon>Clavicipitaceae</taxon>
        <taxon>Metarhizium</taxon>
    </lineage>
</organism>
<gene>
    <name evidence="2" type="ORF">X797_009073</name>
</gene>
<dbReference type="Proteomes" id="UP000030151">
    <property type="component" value="Unassembled WGS sequence"/>
</dbReference>
<sequence length="63" mass="7054">MSRKLAPSIASWTGNAPSRRCMCFLQPGQALLVFFYAIYVVKMKSLTKGIVVQVDYCICAYTN</sequence>
<keyword evidence="1" id="KW-0812">Transmembrane</keyword>
<evidence type="ECO:0000313" key="3">
    <source>
        <dbReference type="Proteomes" id="UP000030151"/>
    </source>
</evidence>
<evidence type="ECO:0000313" key="2">
    <source>
        <dbReference type="EMBL" id="EXU97884.1"/>
    </source>
</evidence>
<comment type="caution">
    <text evidence="2">The sequence shown here is derived from an EMBL/GenBank/DDBJ whole genome shotgun (WGS) entry which is preliminary data.</text>
</comment>
<protein>
    <submittedName>
        <fullName evidence="2">Uncharacterized protein</fullName>
    </submittedName>
</protein>
<accession>A0A014QVL9</accession>